<dbReference type="Proteomes" id="UP000269289">
    <property type="component" value="Unassembled WGS sequence"/>
</dbReference>
<dbReference type="PANTHER" id="PTHR45982:SF1">
    <property type="entry name" value="REGULATOR OF CHROMOSOME CONDENSATION"/>
    <property type="match status" value="1"/>
</dbReference>
<reference evidence="6 7" key="1">
    <citation type="submission" date="2018-10" db="EMBL/GenBank/DDBJ databases">
        <title>Isolation, diversity and antifungal activity of actinobacteria from wheat.</title>
        <authorList>
            <person name="Han C."/>
        </authorList>
    </citation>
    <scope>NUCLEOTIDE SEQUENCE [LARGE SCALE GENOMIC DNA]</scope>
    <source>
        <strain evidence="6 7">NEAU-YY56</strain>
    </source>
</reference>
<proteinExistence type="predicted"/>
<evidence type="ECO:0000259" key="5">
    <source>
        <dbReference type="Pfam" id="PF25390"/>
    </source>
</evidence>
<name>A0A3M2JCM1_9CELL</name>
<evidence type="ECO:0000313" key="6">
    <source>
        <dbReference type="EMBL" id="RMI09293.1"/>
    </source>
</evidence>
<dbReference type="PANTHER" id="PTHR45982">
    <property type="entry name" value="REGULATOR OF CHROMOSOME CONDENSATION"/>
    <property type="match status" value="1"/>
</dbReference>
<dbReference type="InterPro" id="IPR058923">
    <property type="entry name" value="RCC1-like_dom"/>
</dbReference>
<evidence type="ECO:0000256" key="3">
    <source>
        <dbReference type="SAM" id="MobiDB-lite"/>
    </source>
</evidence>
<dbReference type="InterPro" id="IPR051553">
    <property type="entry name" value="Ran_GTPase-activating"/>
</dbReference>
<protein>
    <recommendedName>
        <fullName evidence="5">RCC1-like domain-containing protein</fullName>
    </recommendedName>
</protein>
<dbReference type="Gene3D" id="2.130.10.30">
    <property type="entry name" value="Regulator of chromosome condensation 1/beta-lactamase-inhibitor protein II"/>
    <property type="match status" value="2"/>
</dbReference>
<feature type="signal peptide" evidence="4">
    <location>
        <begin position="1"/>
        <end position="24"/>
    </location>
</feature>
<keyword evidence="7" id="KW-1185">Reference proteome</keyword>
<keyword evidence="2" id="KW-0677">Repeat</keyword>
<dbReference type="GO" id="GO:0005085">
    <property type="term" value="F:guanyl-nucleotide exchange factor activity"/>
    <property type="evidence" value="ECO:0007669"/>
    <property type="project" value="TreeGrafter"/>
</dbReference>
<dbReference type="InterPro" id="IPR000408">
    <property type="entry name" value="Reg_chr_condens"/>
</dbReference>
<comment type="caution">
    <text evidence="6">The sequence shown here is derived from an EMBL/GenBank/DDBJ whole genome shotgun (WGS) entry which is preliminary data.</text>
</comment>
<dbReference type="Pfam" id="PF25390">
    <property type="entry name" value="WD40_RLD"/>
    <property type="match status" value="1"/>
</dbReference>
<dbReference type="PROSITE" id="PS50012">
    <property type="entry name" value="RCC1_3"/>
    <property type="match status" value="5"/>
</dbReference>
<feature type="compositionally biased region" description="Basic and acidic residues" evidence="3">
    <location>
        <begin position="61"/>
        <end position="72"/>
    </location>
</feature>
<dbReference type="AlphaFoldDB" id="A0A3M2JCM1"/>
<evidence type="ECO:0000256" key="4">
    <source>
        <dbReference type="SAM" id="SignalP"/>
    </source>
</evidence>
<dbReference type="PRINTS" id="PR00633">
    <property type="entry name" value="RCCNDNSATION"/>
</dbReference>
<feature type="domain" description="RCC1-like" evidence="5">
    <location>
        <begin position="216"/>
        <end position="521"/>
    </location>
</feature>
<feature type="chain" id="PRO_5018026706" description="RCC1-like domain-containing protein" evidence="4">
    <location>
        <begin position="25"/>
        <end position="737"/>
    </location>
</feature>
<accession>A0A3M2JCM1</accession>
<dbReference type="Gene3D" id="2.60.40.10">
    <property type="entry name" value="Immunoglobulins"/>
    <property type="match status" value="1"/>
</dbReference>
<gene>
    <name evidence="6" type="ORF">EBM89_11045</name>
</gene>
<dbReference type="InterPro" id="IPR009091">
    <property type="entry name" value="RCC1/BLIP-II"/>
</dbReference>
<keyword evidence="1" id="KW-0344">Guanine-nucleotide releasing factor</keyword>
<evidence type="ECO:0000313" key="7">
    <source>
        <dbReference type="Proteomes" id="UP000269289"/>
    </source>
</evidence>
<dbReference type="GO" id="GO:0005737">
    <property type="term" value="C:cytoplasm"/>
    <property type="evidence" value="ECO:0007669"/>
    <property type="project" value="TreeGrafter"/>
</dbReference>
<dbReference type="EMBL" id="RFFI01000054">
    <property type="protein sequence ID" value="RMI09293.1"/>
    <property type="molecule type" value="Genomic_DNA"/>
</dbReference>
<evidence type="ECO:0000256" key="1">
    <source>
        <dbReference type="ARBA" id="ARBA00022658"/>
    </source>
</evidence>
<dbReference type="InterPro" id="IPR013783">
    <property type="entry name" value="Ig-like_fold"/>
</dbReference>
<dbReference type="SUPFAM" id="SSF50985">
    <property type="entry name" value="RCC1/BLIP-II"/>
    <property type="match status" value="2"/>
</dbReference>
<dbReference type="GO" id="GO:0005975">
    <property type="term" value="P:carbohydrate metabolic process"/>
    <property type="evidence" value="ECO:0007669"/>
    <property type="project" value="UniProtKB-ARBA"/>
</dbReference>
<feature type="region of interest" description="Disordered" evidence="3">
    <location>
        <begin position="25"/>
        <end position="79"/>
    </location>
</feature>
<keyword evidence="4" id="KW-0732">Signal</keyword>
<organism evidence="6 7">
    <name type="scientific">Cellulomonas triticagri</name>
    <dbReference type="NCBI Taxonomy" id="2483352"/>
    <lineage>
        <taxon>Bacteria</taxon>
        <taxon>Bacillati</taxon>
        <taxon>Actinomycetota</taxon>
        <taxon>Actinomycetes</taxon>
        <taxon>Micrococcales</taxon>
        <taxon>Cellulomonadaceae</taxon>
        <taxon>Cellulomonas</taxon>
    </lineage>
</organism>
<evidence type="ECO:0000256" key="2">
    <source>
        <dbReference type="ARBA" id="ARBA00022737"/>
    </source>
</evidence>
<sequence>MRATASCLAALLTVPLLLLPSASAAPVQDETTPSVLEPTSPDDGGADTTVDDPAPQEPGDDAPHEPADDAADRAAVPSSAVVDWRRPEMDAGVHVPLVSPDSGPAAGGTEVRVRSNRQLVTDVAAGPGGVSVVTRDGQLISWGKGTGGELGTGATADSTTPVSVGWAQMDAQGAGGYQNYLAVTRSMSEVADHATYAIVSEPYDGRRPADEGGIMLMAWGHGGSGRLGWPGAANGPNRPSSVLGFASASSTRVVDVAASTYGAVALLSDGEIRAWGRGVEGQLGNGTTTAESRVPVQVDTRSIPAHERVVRVEAGYQSYYALTDHGSVYAWGQNNLGQLGDGSLVNRTVPTRVGWGGTLLGQPVRDIAVLGRSVVALGFDGRVHAWGRGDAGQMGNGTFILVNANPVMVDTTGEMIGQRIERVFGSANAAFAVDADGVAYAWGGGGFGERGDGALGNTARASRVATPASTSRIVEIQGAGIGVTTGTVVALRSDGAVLTWGYNSHGQLGTGAATGIPVQRPARTLGDLGNALNTRVSFDGVEGTVLRLEQFGAVMVVRVPPGSPGWARLTLEGGSLGVSPFGGLEWWPRDTAYEAAFRYDMGPVAPTVVAHPDPASGSPGGVVELRAAATGFPGPEVRWETAPVHSDDWQPLGTQDVVVRDEATERPDGLVEVGSTITVEVGQTAARYRAVFTNEPGSAVTDPATVSPTWEDMGALRVLLTPRVTLVGSLPGRERAR</sequence>